<dbReference type="OrthoDB" id="6447548at2"/>
<dbReference type="EMBL" id="AGCA01000223">
    <property type="protein sequence ID" value="EGY29162.1"/>
    <property type="molecule type" value="Genomic_DNA"/>
</dbReference>
<evidence type="ECO:0000313" key="2">
    <source>
        <dbReference type="Proteomes" id="UP000004116"/>
    </source>
</evidence>
<proteinExistence type="predicted"/>
<dbReference type="AlphaFoldDB" id="G2GYM1"/>
<accession>G2GYM1</accession>
<name>G2GYM1_9ENTR</name>
<evidence type="ECO:0000313" key="1">
    <source>
        <dbReference type="EMBL" id="EGY29162.1"/>
    </source>
</evidence>
<dbReference type="PATRIC" id="fig|1005043.3.peg.785"/>
<protein>
    <submittedName>
        <fullName evidence="1">Competence protein A</fullName>
    </submittedName>
</protein>
<dbReference type="Proteomes" id="UP000004116">
    <property type="component" value="Unassembled WGS sequence"/>
</dbReference>
<dbReference type="Gene3D" id="3.30.420.40">
    <property type="match status" value="1"/>
</dbReference>
<comment type="caution">
    <text evidence="1">The sequence shown here is derived from an EMBL/GenBank/DDBJ whole genome shotgun (WGS) entry which is preliminary data.</text>
</comment>
<gene>
    <name evidence="1" type="ORF">Rin_00008810</name>
</gene>
<dbReference type="RefSeq" id="WP_006706561.1">
    <property type="nucleotide sequence ID" value="NZ_AGCA01000223.1"/>
</dbReference>
<sequence>AIQQTIPAPDKRLREPTRSEFIQLNAAKQFPLQSQALALDYRDEVENNTELLVTAARQQEIQCWQHCLQNAGLSPDVIDIAPCALRYMAAASGLSTEHILVHRLESEWLWASPLNTPFRYGLIPLTEDIFEQLRHAYPAKRDQALKIYHSSIIDEQPPANTIIWSLFSAFKQFQPPLPALPMAFTLAGGLAIRIADY</sequence>
<feature type="non-terminal residue" evidence="1">
    <location>
        <position position="1"/>
    </location>
</feature>
<reference evidence="1 2" key="1">
    <citation type="journal article" date="2012" name="Genome Res.">
        <title>Genomic basis of endosymbiont-conferred protection against an insect parasitoid.</title>
        <authorList>
            <person name="Hansen A.K."/>
            <person name="Vorburger C."/>
            <person name="Moran N.A."/>
        </authorList>
    </citation>
    <scope>NUCLEOTIDE SEQUENCE [LARGE SCALE GENOMIC DNA]</scope>
    <source>
        <strain evidence="2">R5.15</strain>
    </source>
</reference>
<keyword evidence="2" id="KW-1185">Reference proteome</keyword>
<organism evidence="1 2">
    <name type="scientific">Candidatus Regiella insecticola 5.15</name>
    <dbReference type="NCBI Taxonomy" id="1005043"/>
    <lineage>
        <taxon>Bacteria</taxon>
        <taxon>Pseudomonadati</taxon>
        <taxon>Pseudomonadota</taxon>
        <taxon>Gammaproteobacteria</taxon>
        <taxon>Enterobacterales</taxon>
        <taxon>Enterobacteriaceae</taxon>
        <taxon>aphid secondary symbionts</taxon>
        <taxon>Candidatus Regiella</taxon>
    </lineage>
</organism>
<dbReference type="Gene3D" id="3.30.1490.300">
    <property type="match status" value="1"/>
</dbReference>